<comment type="similarity">
    <text evidence="2 11 12">Belongs to the class-I aminoacyl-tRNA synthetase family.</text>
</comment>
<dbReference type="EC" id="6.1.1.19" evidence="11"/>
<dbReference type="CDD" id="cd00671">
    <property type="entry name" value="ArgRS_core"/>
    <property type="match status" value="1"/>
</dbReference>
<evidence type="ECO:0000256" key="4">
    <source>
        <dbReference type="ARBA" id="ARBA00022490"/>
    </source>
</evidence>
<dbReference type="Proteomes" id="UP000824260">
    <property type="component" value="Unassembled WGS sequence"/>
</dbReference>
<keyword evidence="4 11" id="KW-0963">Cytoplasm</keyword>
<dbReference type="Pfam" id="PF05746">
    <property type="entry name" value="DALR_1"/>
    <property type="match status" value="1"/>
</dbReference>
<dbReference type="InterPro" id="IPR005148">
    <property type="entry name" value="Arg-tRNA-synth_N"/>
</dbReference>
<dbReference type="InterPro" id="IPR014729">
    <property type="entry name" value="Rossmann-like_a/b/a_fold"/>
</dbReference>
<dbReference type="SUPFAM" id="SSF55190">
    <property type="entry name" value="Arginyl-tRNA synthetase (ArgRS), N-terminal 'additional' domain"/>
    <property type="match status" value="1"/>
</dbReference>
<dbReference type="Gene3D" id="3.40.50.620">
    <property type="entry name" value="HUPs"/>
    <property type="match status" value="1"/>
</dbReference>
<evidence type="ECO:0000256" key="9">
    <source>
        <dbReference type="ARBA" id="ARBA00023146"/>
    </source>
</evidence>
<reference evidence="15" key="2">
    <citation type="journal article" date="2021" name="PeerJ">
        <title>Extensive microbial diversity within the chicken gut microbiome revealed by metagenomics and culture.</title>
        <authorList>
            <person name="Gilroy R."/>
            <person name="Ravi A."/>
            <person name="Getino M."/>
            <person name="Pursley I."/>
            <person name="Horton D.L."/>
            <person name="Alikhan N.F."/>
            <person name="Baker D."/>
            <person name="Gharbi K."/>
            <person name="Hall N."/>
            <person name="Watson M."/>
            <person name="Adriaenssens E.M."/>
            <person name="Foster-Nyarko E."/>
            <person name="Jarju S."/>
            <person name="Secka A."/>
            <person name="Antonio M."/>
            <person name="Oren A."/>
            <person name="Chaudhuri R.R."/>
            <person name="La Ragione R."/>
            <person name="Hildebrand F."/>
            <person name="Pallen M.J."/>
        </authorList>
    </citation>
    <scope>NUCLEOTIDE SEQUENCE</scope>
    <source>
        <strain evidence="15">ChiSjej6B24-2974</strain>
    </source>
</reference>
<keyword evidence="9 11" id="KW-0030">Aminoacyl-tRNA synthetase</keyword>
<dbReference type="CDD" id="cd07956">
    <property type="entry name" value="Anticodon_Ia_Arg"/>
    <property type="match status" value="1"/>
</dbReference>
<comment type="subunit">
    <text evidence="3 11">Monomer.</text>
</comment>
<dbReference type="GO" id="GO:0004814">
    <property type="term" value="F:arginine-tRNA ligase activity"/>
    <property type="evidence" value="ECO:0007669"/>
    <property type="project" value="UniProtKB-UniRule"/>
</dbReference>
<comment type="caution">
    <text evidence="15">The sequence shown here is derived from an EMBL/GenBank/DDBJ whole genome shotgun (WGS) entry which is preliminary data.</text>
</comment>
<evidence type="ECO:0000256" key="6">
    <source>
        <dbReference type="ARBA" id="ARBA00022741"/>
    </source>
</evidence>
<evidence type="ECO:0000256" key="3">
    <source>
        <dbReference type="ARBA" id="ARBA00011245"/>
    </source>
</evidence>
<dbReference type="InterPro" id="IPR008909">
    <property type="entry name" value="DALR_anticod-bd"/>
</dbReference>
<evidence type="ECO:0000259" key="14">
    <source>
        <dbReference type="SMART" id="SM01016"/>
    </source>
</evidence>
<dbReference type="InterPro" id="IPR009080">
    <property type="entry name" value="tRNAsynth_Ia_anticodon-bd"/>
</dbReference>
<feature type="domain" description="Arginyl tRNA synthetase N-terminal" evidence="14">
    <location>
        <begin position="5"/>
        <end position="85"/>
    </location>
</feature>
<dbReference type="PANTHER" id="PTHR11956:SF5">
    <property type="entry name" value="ARGININE--TRNA LIGASE, CYTOPLASMIC"/>
    <property type="match status" value="1"/>
</dbReference>
<dbReference type="AlphaFoldDB" id="A0A9D0ZL80"/>
<name>A0A9D0ZL80_9FIRM</name>
<dbReference type="SMART" id="SM00836">
    <property type="entry name" value="DALR_1"/>
    <property type="match status" value="1"/>
</dbReference>
<dbReference type="Gene3D" id="3.30.1360.70">
    <property type="entry name" value="Arginyl tRNA synthetase N-terminal domain"/>
    <property type="match status" value="1"/>
</dbReference>
<comment type="subcellular location">
    <subcellularLocation>
        <location evidence="1 11">Cytoplasm</location>
    </subcellularLocation>
</comment>
<keyword evidence="5 11" id="KW-0436">Ligase</keyword>
<evidence type="ECO:0000313" key="15">
    <source>
        <dbReference type="EMBL" id="HIQ82301.1"/>
    </source>
</evidence>
<proteinExistence type="inferred from homology"/>
<dbReference type="EMBL" id="DVFZ01000045">
    <property type="protein sequence ID" value="HIQ82301.1"/>
    <property type="molecule type" value="Genomic_DNA"/>
</dbReference>
<evidence type="ECO:0000256" key="11">
    <source>
        <dbReference type="HAMAP-Rule" id="MF_00123"/>
    </source>
</evidence>
<evidence type="ECO:0000313" key="16">
    <source>
        <dbReference type="Proteomes" id="UP000824260"/>
    </source>
</evidence>
<keyword evidence="7 11" id="KW-0067">ATP-binding</keyword>
<sequence length="568" mass="64355">MDFRLAIAEQILVALPEVSLTAADVASMLEVPPDTKMGDYAFPCFKLSKALRKSPVMIADQLAGAIQADFIARVESVRGYLNFFIDRAIYAERVLTAADAQGDRYGSDNSVESKCVVLDYSSINIAKRFHIGHLSTTMIGNSLYKLYKFFGWKAVGVNHLGDWGTQFGKMIAAYKKWGDRETVERGGVDEMVKLYVRFHKEAENDPSLEDEGRAWFKKIEDGDEEALSIFNWFKEVTLKDAQKTYELLGVTFDSYAGESFYNDKMGPIVDELRAKGLLKEDQGAMIVDLEPYGMPPALILRSDGATLYLTRDLAAAKYRKDTYNFDKSLYVVAYQQDLHFKQLFKVLELMGYEWAKDCEHVSFGMVSYEGQTLSTREGRVVYLDDLLHQAIQKARDIIKEKSPSLENKDEIARQIGVGAVVFFVLYNNRIKDIDFWWDRALNFEGETGPYVMYTHARACSVLRKAEAQGLPEEAPDFAALADPEAQDVVRLIEQFPLILKNALERSEPSMITRFSADLAQAFNKFYYERRILDDDMGARAARLMLTRVSKNVIRVALSLIGLAAPERM</sequence>
<evidence type="ECO:0000256" key="2">
    <source>
        <dbReference type="ARBA" id="ARBA00005594"/>
    </source>
</evidence>
<keyword evidence="8 11" id="KW-0648">Protein biosynthesis</keyword>
<protein>
    <recommendedName>
        <fullName evidence="11">Arginine--tRNA ligase</fullName>
        <ecNumber evidence="11">6.1.1.19</ecNumber>
    </recommendedName>
    <alternativeName>
        <fullName evidence="11">Arginyl-tRNA synthetase</fullName>
        <shortName evidence="11">ArgRS</shortName>
    </alternativeName>
</protein>
<dbReference type="InterPro" id="IPR036695">
    <property type="entry name" value="Arg-tRNA-synth_N_sf"/>
</dbReference>
<accession>A0A9D0ZL80</accession>
<keyword evidence="6 11" id="KW-0547">Nucleotide-binding</keyword>
<feature type="domain" description="DALR anticodon binding" evidence="13">
    <location>
        <begin position="451"/>
        <end position="568"/>
    </location>
</feature>
<dbReference type="HAMAP" id="MF_00123">
    <property type="entry name" value="Arg_tRNA_synth"/>
    <property type="match status" value="1"/>
</dbReference>
<evidence type="ECO:0000256" key="10">
    <source>
        <dbReference type="ARBA" id="ARBA00049339"/>
    </source>
</evidence>
<evidence type="ECO:0000256" key="1">
    <source>
        <dbReference type="ARBA" id="ARBA00004496"/>
    </source>
</evidence>
<dbReference type="SMART" id="SM01016">
    <property type="entry name" value="Arg_tRNA_synt_N"/>
    <property type="match status" value="1"/>
</dbReference>
<comment type="caution">
    <text evidence="11">Lacks conserved residue(s) required for the propagation of feature annotation.</text>
</comment>
<dbReference type="InterPro" id="IPR001278">
    <property type="entry name" value="Arg-tRNA-ligase"/>
</dbReference>
<reference evidence="15" key="1">
    <citation type="submission" date="2020-10" db="EMBL/GenBank/DDBJ databases">
        <authorList>
            <person name="Gilroy R."/>
        </authorList>
    </citation>
    <scope>NUCLEOTIDE SEQUENCE</scope>
    <source>
        <strain evidence="15">ChiSjej6B24-2974</strain>
    </source>
</reference>
<dbReference type="Gene3D" id="1.10.730.10">
    <property type="entry name" value="Isoleucyl-tRNA Synthetase, Domain 1"/>
    <property type="match status" value="1"/>
</dbReference>
<dbReference type="FunFam" id="3.40.50.620:FF:000116">
    <property type="entry name" value="Arginine--tRNA ligase"/>
    <property type="match status" value="1"/>
</dbReference>
<dbReference type="GO" id="GO:0005524">
    <property type="term" value="F:ATP binding"/>
    <property type="evidence" value="ECO:0007669"/>
    <property type="project" value="UniProtKB-UniRule"/>
</dbReference>
<evidence type="ECO:0000256" key="8">
    <source>
        <dbReference type="ARBA" id="ARBA00022917"/>
    </source>
</evidence>
<evidence type="ECO:0000256" key="7">
    <source>
        <dbReference type="ARBA" id="ARBA00022840"/>
    </source>
</evidence>
<dbReference type="SUPFAM" id="SSF47323">
    <property type="entry name" value="Anticodon-binding domain of a subclass of class I aminoacyl-tRNA synthetases"/>
    <property type="match status" value="1"/>
</dbReference>
<dbReference type="FunFam" id="1.10.730.10:FF:000006">
    <property type="entry name" value="Arginyl-tRNA synthetase 2, mitochondrial"/>
    <property type="match status" value="1"/>
</dbReference>
<dbReference type="Pfam" id="PF00750">
    <property type="entry name" value="tRNA-synt_1d"/>
    <property type="match status" value="1"/>
</dbReference>
<dbReference type="GO" id="GO:0005737">
    <property type="term" value="C:cytoplasm"/>
    <property type="evidence" value="ECO:0007669"/>
    <property type="project" value="UniProtKB-SubCell"/>
</dbReference>
<dbReference type="GO" id="GO:0006420">
    <property type="term" value="P:arginyl-tRNA aminoacylation"/>
    <property type="evidence" value="ECO:0007669"/>
    <property type="project" value="UniProtKB-UniRule"/>
</dbReference>
<gene>
    <name evidence="11" type="primary">argS</name>
    <name evidence="15" type="ORF">IAA52_04290</name>
</gene>
<organism evidence="15 16">
    <name type="scientific">Candidatus Pullichristensenella stercorigallinarum</name>
    <dbReference type="NCBI Taxonomy" id="2840909"/>
    <lineage>
        <taxon>Bacteria</taxon>
        <taxon>Bacillati</taxon>
        <taxon>Bacillota</taxon>
        <taxon>Clostridia</taxon>
        <taxon>Candidatus Pullichristensenella</taxon>
    </lineage>
</organism>
<evidence type="ECO:0000259" key="13">
    <source>
        <dbReference type="SMART" id="SM00836"/>
    </source>
</evidence>
<dbReference type="Pfam" id="PF03485">
    <property type="entry name" value="Arg_tRNA_synt_N"/>
    <property type="match status" value="1"/>
</dbReference>
<dbReference type="PANTHER" id="PTHR11956">
    <property type="entry name" value="ARGINYL-TRNA SYNTHETASE"/>
    <property type="match status" value="1"/>
</dbReference>
<dbReference type="PRINTS" id="PR01038">
    <property type="entry name" value="TRNASYNTHARG"/>
</dbReference>
<evidence type="ECO:0000256" key="12">
    <source>
        <dbReference type="RuleBase" id="RU363038"/>
    </source>
</evidence>
<dbReference type="SUPFAM" id="SSF52374">
    <property type="entry name" value="Nucleotidylyl transferase"/>
    <property type="match status" value="1"/>
</dbReference>
<evidence type="ECO:0000256" key="5">
    <source>
        <dbReference type="ARBA" id="ARBA00022598"/>
    </source>
</evidence>
<dbReference type="NCBIfam" id="TIGR00456">
    <property type="entry name" value="argS"/>
    <property type="match status" value="1"/>
</dbReference>
<dbReference type="InterPro" id="IPR035684">
    <property type="entry name" value="ArgRS_core"/>
</dbReference>
<comment type="catalytic activity">
    <reaction evidence="10 11">
        <text>tRNA(Arg) + L-arginine + ATP = L-arginyl-tRNA(Arg) + AMP + diphosphate</text>
        <dbReference type="Rhea" id="RHEA:20301"/>
        <dbReference type="Rhea" id="RHEA-COMP:9658"/>
        <dbReference type="Rhea" id="RHEA-COMP:9673"/>
        <dbReference type="ChEBI" id="CHEBI:30616"/>
        <dbReference type="ChEBI" id="CHEBI:32682"/>
        <dbReference type="ChEBI" id="CHEBI:33019"/>
        <dbReference type="ChEBI" id="CHEBI:78442"/>
        <dbReference type="ChEBI" id="CHEBI:78513"/>
        <dbReference type="ChEBI" id="CHEBI:456215"/>
        <dbReference type="EC" id="6.1.1.19"/>
    </reaction>
</comment>